<keyword evidence="1" id="KW-0812">Transmembrane</keyword>
<dbReference type="Proteomes" id="UP000887575">
    <property type="component" value="Unassembled WGS sequence"/>
</dbReference>
<accession>A0AAF3EVY7</accession>
<sequence length="131" mass="14946">MGIATSRGIIRDFAGPYFVSEDNMGFGWPTRYWLLDVLKVPGKAEAYDAAIDEASEVYKGRVHNLFCDNCHSHVALALNTMRYDGKTNWNMINLCFYMLVKGRSISWCGFFKQWLPTIIFAGLLLAFFQLS</sequence>
<dbReference type="WBParaSite" id="MBELARI_LOCUS17733">
    <property type="protein sequence ID" value="MBELARI_LOCUS17733"/>
    <property type="gene ID" value="MBELARI_LOCUS17733"/>
</dbReference>
<dbReference type="Pfam" id="PF05608">
    <property type="entry name" value="RTE1"/>
    <property type="match status" value="1"/>
</dbReference>
<keyword evidence="1" id="KW-1133">Transmembrane helix</keyword>
<feature type="transmembrane region" description="Helical" evidence="1">
    <location>
        <begin position="113"/>
        <end position="130"/>
    </location>
</feature>
<dbReference type="PANTHER" id="PTHR20921:SF0">
    <property type="entry name" value="TRANSMEMBRANE PROTEIN 222"/>
    <property type="match status" value="1"/>
</dbReference>
<keyword evidence="1" id="KW-0472">Membrane</keyword>
<evidence type="ECO:0000256" key="1">
    <source>
        <dbReference type="SAM" id="Phobius"/>
    </source>
</evidence>
<protein>
    <submittedName>
        <fullName evidence="3">Transmembrane protein 222</fullName>
    </submittedName>
</protein>
<proteinExistence type="predicted"/>
<reference evidence="3" key="1">
    <citation type="submission" date="2024-02" db="UniProtKB">
        <authorList>
            <consortium name="WormBaseParasite"/>
        </authorList>
    </citation>
    <scope>IDENTIFICATION</scope>
</reference>
<organism evidence="2 3">
    <name type="scientific">Mesorhabditis belari</name>
    <dbReference type="NCBI Taxonomy" id="2138241"/>
    <lineage>
        <taxon>Eukaryota</taxon>
        <taxon>Metazoa</taxon>
        <taxon>Ecdysozoa</taxon>
        <taxon>Nematoda</taxon>
        <taxon>Chromadorea</taxon>
        <taxon>Rhabditida</taxon>
        <taxon>Rhabditina</taxon>
        <taxon>Rhabditomorpha</taxon>
        <taxon>Rhabditoidea</taxon>
        <taxon>Rhabditidae</taxon>
        <taxon>Mesorhabditinae</taxon>
        <taxon>Mesorhabditis</taxon>
    </lineage>
</organism>
<dbReference type="PANTHER" id="PTHR20921">
    <property type="entry name" value="TRANSMEMBRANE PROTEIN 222"/>
    <property type="match status" value="1"/>
</dbReference>
<name>A0AAF3EVY7_9BILA</name>
<dbReference type="AlphaFoldDB" id="A0AAF3EVY7"/>
<keyword evidence="2" id="KW-1185">Reference proteome</keyword>
<dbReference type="InterPro" id="IPR008496">
    <property type="entry name" value="TMEM222/RTE1"/>
</dbReference>
<evidence type="ECO:0000313" key="2">
    <source>
        <dbReference type="Proteomes" id="UP000887575"/>
    </source>
</evidence>
<evidence type="ECO:0000313" key="3">
    <source>
        <dbReference type="WBParaSite" id="MBELARI_LOCUS17733"/>
    </source>
</evidence>